<dbReference type="AlphaFoldDB" id="A0A2M9G5I7"/>
<name>A0A2M9G5I7_9PROT</name>
<dbReference type="RefSeq" id="WP_109792542.1">
    <property type="nucleotide sequence ID" value="NZ_PHIG01000011.1"/>
</dbReference>
<evidence type="ECO:0000313" key="3">
    <source>
        <dbReference type="Proteomes" id="UP000229498"/>
    </source>
</evidence>
<dbReference type="EMBL" id="PHIG01000011">
    <property type="protein sequence ID" value="PJK30989.1"/>
    <property type="molecule type" value="Genomic_DNA"/>
</dbReference>
<evidence type="ECO:0000256" key="1">
    <source>
        <dbReference type="SAM" id="SignalP"/>
    </source>
</evidence>
<gene>
    <name evidence="2" type="ORF">CVT23_03750</name>
</gene>
<sequence>MLLGRKFVAGATAAAAILVYAAGGTWAAEDYNPEMSAGAKRVPLEEGAFKPDPNYEDTEYDIEAQLAIYGGKSEVEAPRPLFELGQPQYISGQLDEPSYVFGKLNPTQFAIQAFGDIRTAIAFNDNGNAEVGQIATRLNLDIDFKITSTERIHTFLRPLDNGGQFTRCEFFGGNSADKCDLQTDLNLETLFFEGDAGAIAAGFTGRYYDGDYPFSFGLVPLFYQNGIWMDDQVLGIAYAIPALNSPELDISNMDISFFAGFDDVENNGIVNGAGVRNEHNSNVYGTNIFIEALEGYFEGGLGFIDVDDDKLGDQDLLSIGLSWSTRYENVLSYSVRGYFSHQNRDDGQPTLGQGAALLLETSWMTSKPYTLVPYANFFVGFKRPQALANAEGLLINTGINFETDGLTGFPFLDDTAAGTFGGAIGVQYLFNLDQQLVLEAATVQEHADNTNINGDQYALGVRWQLPVSKAWILRADAMYGIRQNDDDVSGIRFEVRRKF</sequence>
<reference evidence="2 3" key="1">
    <citation type="submission" date="2017-11" db="EMBL/GenBank/DDBJ databases">
        <title>Draft genome sequence of Rhizobiales bacterium SY3-13.</title>
        <authorList>
            <person name="Sun C."/>
        </authorList>
    </citation>
    <scope>NUCLEOTIDE SEQUENCE [LARGE SCALE GENOMIC DNA]</scope>
    <source>
        <strain evidence="2 3">SY3-13</strain>
    </source>
</reference>
<evidence type="ECO:0000313" key="2">
    <source>
        <dbReference type="EMBL" id="PJK30989.1"/>
    </source>
</evidence>
<proteinExistence type="predicted"/>
<keyword evidence="3" id="KW-1185">Reference proteome</keyword>
<organism evidence="2 3">
    <name type="scientific">Minwuia thermotolerans</name>
    <dbReference type="NCBI Taxonomy" id="2056226"/>
    <lineage>
        <taxon>Bacteria</taxon>
        <taxon>Pseudomonadati</taxon>
        <taxon>Pseudomonadota</taxon>
        <taxon>Alphaproteobacteria</taxon>
        <taxon>Minwuiales</taxon>
        <taxon>Minwuiaceae</taxon>
        <taxon>Minwuia</taxon>
    </lineage>
</organism>
<evidence type="ECO:0008006" key="4">
    <source>
        <dbReference type="Google" id="ProtNLM"/>
    </source>
</evidence>
<keyword evidence="1" id="KW-0732">Signal</keyword>
<feature type="signal peptide" evidence="1">
    <location>
        <begin position="1"/>
        <end position="27"/>
    </location>
</feature>
<dbReference type="Proteomes" id="UP000229498">
    <property type="component" value="Unassembled WGS sequence"/>
</dbReference>
<accession>A0A2M9G5I7</accession>
<comment type="caution">
    <text evidence="2">The sequence shown here is derived from an EMBL/GenBank/DDBJ whole genome shotgun (WGS) entry which is preliminary data.</text>
</comment>
<feature type="chain" id="PRO_5014909358" description="Porin" evidence="1">
    <location>
        <begin position="28"/>
        <end position="499"/>
    </location>
</feature>
<dbReference type="OrthoDB" id="7928618at2"/>
<protein>
    <recommendedName>
        <fullName evidence="4">Porin</fullName>
    </recommendedName>
</protein>